<gene>
    <name evidence="1" type="ORF">SCALOS_LOCUS4992</name>
</gene>
<organism evidence="1 2">
    <name type="scientific">Scutellospora calospora</name>
    <dbReference type="NCBI Taxonomy" id="85575"/>
    <lineage>
        <taxon>Eukaryota</taxon>
        <taxon>Fungi</taxon>
        <taxon>Fungi incertae sedis</taxon>
        <taxon>Mucoromycota</taxon>
        <taxon>Glomeromycotina</taxon>
        <taxon>Glomeromycetes</taxon>
        <taxon>Diversisporales</taxon>
        <taxon>Gigasporaceae</taxon>
        <taxon>Scutellospora</taxon>
    </lineage>
</organism>
<name>A0ACA9LQU4_9GLOM</name>
<dbReference type="Proteomes" id="UP000789860">
    <property type="component" value="Unassembled WGS sequence"/>
</dbReference>
<comment type="caution">
    <text evidence="1">The sequence shown here is derived from an EMBL/GenBank/DDBJ whole genome shotgun (WGS) entry which is preliminary data.</text>
</comment>
<reference evidence="1" key="1">
    <citation type="submission" date="2021-06" db="EMBL/GenBank/DDBJ databases">
        <authorList>
            <person name="Kallberg Y."/>
            <person name="Tangrot J."/>
            <person name="Rosling A."/>
        </authorList>
    </citation>
    <scope>NUCLEOTIDE SEQUENCE</scope>
    <source>
        <strain evidence="1">AU212A</strain>
    </source>
</reference>
<dbReference type="EMBL" id="CAJVPM010007406">
    <property type="protein sequence ID" value="CAG8545376.1"/>
    <property type="molecule type" value="Genomic_DNA"/>
</dbReference>
<keyword evidence="2" id="KW-1185">Reference proteome</keyword>
<proteinExistence type="predicted"/>
<sequence length="60" mass="6684">MNITFLSFILFITLNLVGPSLVTVDQSAPKINVTVSVTPKRCSPINYLTIKWKTYGVPEN</sequence>
<accession>A0ACA9LQU4</accession>
<feature type="non-terminal residue" evidence="1">
    <location>
        <position position="60"/>
    </location>
</feature>
<evidence type="ECO:0000313" key="2">
    <source>
        <dbReference type="Proteomes" id="UP000789860"/>
    </source>
</evidence>
<evidence type="ECO:0000313" key="1">
    <source>
        <dbReference type="EMBL" id="CAG8545376.1"/>
    </source>
</evidence>
<protein>
    <submittedName>
        <fullName evidence="1">429_t:CDS:1</fullName>
    </submittedName>
</protein>